<dbReference type="Proteomes" id="UP000327157">
    <property type="component" value="Chromosome 10"/>
</dbReference>
<sequence>MNLASKICMGRPLFILQHRASAITWRDLNDLISESHSCGAAAYLIGTSRGGLDHPEEIHGIDGSGTEHLDLIGASRDGLDHPEEIYGIDDNDMEWHRRTCWAWKSQHGRCWW</sequence>
<evidence type="ECO:0000313" key="2">
    <source>
        <dbReference type="Proteomes" id="UP000327157"/>
    </source>
</evidence>
<accession>A0A5N5FJW2</accession>
<gene>
    <name evidence="1" type="ORF">D8674_004218</name>
</gene>
<proteinExistence type="predicted"/>
<dbReference type="EMBL" id="SMOL01000695">
    <property type="protein sequence ID" value="KAB2603213.1"/>
    <property type="molecule type" value="Genomic_DNA"/>
</dbReference>
<reference evidence="1 2" key="1">
    <citation type="submission" date="2019-09" db="EMBL/GenBank/DDBJ databases">
        <authorList>
            <person name="Ou C."/>
        </authorList>
    </citation>
    <scope>NUCLEOTIDE SEQUENCE [LARGE SCALE GENOMIC DNA]</scope>
    <source>
        <strain evidence="1">S2</strain>
        <tissue evidence="1">Leaf</tissue>
    </source>
</reference>
<evidence type="ECO:0000313" key="1">
    <source>
        <dbReference type="EMBL" id="KAB2603213.1"/>
    </source>
</evidence>
<dbReference type="AlphaFoldDB" id="A0A5N5FJW2"/>
<reference evidence="2" key="2">
    <citation type="submission" date="2019-10" db="EMBL/GenBank/DDBJ databases">
        <title>A de novo genome assembly of a pear dwarfing rootstock.</title>
        <authorList>
            <person name="Wang F."/>
            <person name="Wang J."/>
            <person name="Li S."/>
            <person name="Zhang Y."/>
            <person name="Fang M."/>
            <person name="Ma L."/>
            <person name="Zhao Y."/>
            <person name="Jiang S."/>
        </authorList>
    </citation>
    <scope>NUCLEOTIDE SEQUENCE [LARGE SCALE GENOMIC DNA]</scope>
</reference>
<comment type="caution">
    <text evidence="1">The sequence shown here is derived from an EMBL/GenBank/DDBJ whole genome shotgun (WGS) entry which is preliminary data.</text>
</comment>
<protein>
    <submittedName>
        <fullName evidence="1">Uncharacterized protein</fullName>
    </submittedName>
</protein>
<reference evidence="1 2" key="3">
    <citation type="submission" date="2019-11" db="EMBL/GenBank/DDBJ databases">
        <title>A de novo genome assembly of a pear dwarfing rootstock.</title>
        <authorList>
            <person name="Wang F."/>
            <person name="Wang J."/>
            <person name="Li S."/>
            <person name="Zhang Y."/>
            <person name="Fang M."/>
            <person name="Ma L."/>
            <person name="Zhao Y."/>
            <person name="Jiang S."/>
        </authorList>
    </citation>
    <scope>NUCLEOTIDE SEQUENCE [LARGE SCALE GENOMIC DNA]</scope>
    <source>
        <strain evidence="1">S2</strain>
        <tissue evidence="1">Leaf</tissue>
    </source>
</reference>
<organism evidence="1 2">
    <name type="scientific">Pyrus ussuriensis x Pyrus communis</name>
    <dbReference type="NCBI Taxonomy" id="2448454"/>
    <lineage>
        <taxon>Eukaryota</taxon>
        <taxon>Viridiplantae</taxon>
        <taxon>Streptophyta</taxon>
        <taxon>Embryophyta</taxon>
        <taxon>Tracheophyta</taxon>
        <taxon>Spermatophyta</taxon>
        <taxon>Magnoliopsida</taxon>
        <taxon>eudicotyledons</taxon>
        <taxon>Gunneridae</taxon>
        <taxon>Pentapetalae</taxon>
        <taxon>rosids</taxon>
        <taxon>fabids</taxon>
        <taxon>Rosales</taxon>
        <taxon>Rosaceae</taxon>
        <taxon>Amygdaloideae</taxon>
        <taxon>Maleae</taxon>
        <taxon>Pyrus</taxon>
    </lineage>
</organism>
<keyword evidence="2" id="KW-1185">Reference proteome</keyword>
<name>A0A5N5FJW2_9ROSA</name>
<dbReference type="OrthoDB" id="10508118at2759"/>